<dbReference type="NCBIfam" id="NF012206">
    <property type="entry name" value="LktA_tand_53"/>
    <property type="match status" value="12"/>
</dbReference>
<dbReference type="AlphaFoldDB" id="A0A8J7CMN5"/>
<feature type="non-terminal residue" evidence="1">
    <location>
        <position position="939"/>
    </location>
</feature>
<accession>A0A8J7CMN5</accession>
<dbReference type="Proteomes" id="UP000648239">
    <property type="component" value="Unassembled WGS sequence"/>
</dbReference>
<organism evidence="1 2">
    <name type="scientific">Candidatus Polarisedimenticola svalbardensis</name>
    <dbReference type="NCBI Taxonomy" id="2886004"/>
    <lineage>
        <taxon>Bacteria</taxon>
        <taxon>Pseudomonadati</taxon>
        <taxon>Acidobacteriota</taxon>
        <taxon>Candidatus Polarisedimenticolia</taxon>
        <taxon>Candidatus Polarisedimenticolales</taxon>
        <taxon>Candidatus Polarisedimenticolaceae</taxon>
        <taxon>Candidatus Polarisedimenticola</taxon>
    </lineage>
</organism>
<gene>
    <name evidence="1" type="ORF">IFK94_16020</name>
</gene>
<protein>
    <submittedName>
        <fullName evidence="1">Uncharacterized protein</fullName>
    </submittedName>
</protein>
<comment type="caution">
    <text evidence="1">The sequence shown here is derived from an EMBL/GenBank/DDBJ whole genome shotgun (WGS) entry which is preliminary data.</text>
</comment>
<name>A0A8J7CMN5_9BACT</name>
<dbReference type="EMBL" id="JACXWD010000135">
    <property type="protein sequence ID" value="MBD3869628.1"/>
    <property type="molecule type" value="Genomic_DNA"/>
</dbReference>
<dbReference type="InterPro" id="IPR047881">
    <property type="entry name" value="LktA_repeat"/>
</dbReference>
<reference evidence="1 2" key="1">
    <citation type="submission" date="2020-08" db="EMBL/GenBank/DDBJ databases">
        <title>Acidobacteriota in marine sediments use diverse sulfur dissimilation pathways.</title>
        <authorList>
            <person name="Wasmund K."/>
        </authorList>
    </citation>
    <scope>NUCLEOTIDE SEQUENCE [LARGE SCALE GENOMIC DNA]</scope>
    <source>
        <strain evidence="1">MAG AM4</strain>
    </source>
</reference>
<proteinExistence type="predicted"/>
<sequence length="939" mass="92207">AGSVSFNRIDNTTEALLDGVAVTTPGDITLFAADTSNMVAIGGGGSYGEKAGLGAAIALSVVDNTTRAAVLGNYQRTTLGDPISRIHDLNVTAVTDNSIWATALSLGAGKQVGAAFTLGINLVINSVQATVSGADLYGTGSVVLLAREDSVIRAVGGALGYGKDKLGFGAALGWNSVTNVVTAAIEDASLLILGDVSVTAESTETSLLLGGKILAATAGAAGSTAYAVGGALSINVIANTVNAHISSGSVVDAQGRVDVRASDTSSIASFTGELAISTGELAAGVSIGANFIGNNVTAFIDGSDVTSDIGRVSVNAVEGTAIYTATAGGVGADKFAFGGAVSINNIVNTTQAYVNNATITAIGAGGAEDKVTVAAVDRSEIDSLAGNGTWGGKFSAGAAIAQNGILNTVRAFVSGSTLDMATSGSSGPLTGSGLEISAISNSVIRTIAAGFAGSKQWALSGSFSENIILNTMEAYIDGGSTVTAGGDISVVAQDFTDDSNIFTRTQIDSLAGTIAGAGKVSAGLAEATNLVINNIGARIGESVVKSEAGDITISALSEAKILSMAAGVAGAGDWALEGALTINDISSVVQASIADPSTSNGSPARVTAFGDITLTSSVNAEIDTLAATIAAAGKYAVGAAGAVNVIANAIGSTISGATVISTGGDIALASTVKPTIRSLSAGVSGSGKAAGQLTIQPNIIANEVQSRIVGSTVKAAGSVTLDARDEAPSLIPEFLWSLLPTETSDEIQDIMDGTPFDLDVNILALSVSVAGSGTLAAGATGAINIIANTVRSEINSSTVTATAGDVALYAGSESRIIALTAGISGSGKWALDASGTLNTITNTIEAAIRNVSDVHAEGLVSLDAIDDSAISSVVFNIAASGTVALGLNGSGNIIASTVRSIINGSTVQSTSGDIILSALTDSDILAFAGGIAGSGKVAG</sequence>
<evidence type="ECO:0000313" key="2">
    <source>
        <dbReference type="Proteomes" id="UP000648239"/>
    </source>
</evidence>
<feature type="non-terminal residue" evidence="1">
    <location>
        <position position="1"/>
    </location>
</feature>
<evidence type="ECO:0000313" key="1">
    <source>
        <dbReference type="EMBL" id="MBD3869628.1"/>
    </source>
</evidence>